<evidence type="ECO:0000256" key="3">
    <source>
        <dbReference type="SAM" id="MobiDB-lite"/>
    </source>
</evidence>
<dbReference type="SMART" id="SM01218">
    <property type="entry name" value="FoP_duplication"/>
    <property type="match status" value="1"/>
</dbReference>
<dbReference type="AlphaFoldDB" id="A0A9D4UDZ3"/>
<dbReference type="InterPro" id="IPR012677">
    <property type="entry name" value="Nucleotide-bd_a/b_plait_sf"/>
</dbReference>
<protein>
    <recommendedName>
        <fullName evidence="4">RRM domain-containing protein</fullName>
    </recommendedName>
</protein>
<dbReference type="GO" id="GO:0005634">
    <property type="term" value="C:nucleus"/>
    <property type="evidence" value="ECO:0007669"/>
    <property type="project" value="TreeGrafter"/>
</dbReference>
<dbReference type="InterPro" id="IPR000504">
    <property type="entry name" value="RRM_dom"/>
</dbReference>
<dbReference type="Gene3D" id="3.30.70.330">
    <property type="match status" value="1"/>
</dbReference>
<proteinExistence type="predicted"/>
<feature type="compositionally biased region" description="Basic residues" evidence="3">
    <location>
        <begin position="214"/>
        <end position="228"/>
    </location>
</feature>
<dbReference type="OrthoDB" id="1049195at2759"/>
<dbReference type="GO" id="GO:0006406">
    <property type="term" value="P:mRNA export from nucleus"/>
    <property type="evidence" value="ECO:0007669"/>
    <property type="project" value="TreeGrafter"/>
</dbReference>
<feature type="region of interest" description="Disordered" evidence="3">
    <location>
        <begin position="194"/>
        <end position="246"/>
    </location>
</feature>
<evidence type="ECO:0000313" key="5">
    <source>
        <dbReference type="EMBL" id="KAI5066201.1"/>
    </source>
</evidence>
<keyword evidence="6" id="KW-1185">Reference proteome</keyword>
<dbReference type="CDD" id="cd12680">
    <property type="entry name" value="RRM_THOC4"/>
    <property type="match status" value="1"/>
</dbReference>
<dbReference type="EMBL" id="JABFUD020000018">
    <property type="protein sequence ID" value="KAI5066201.1"/>
    <property type="molecule type" value="Genomic_DNA"/>
</dbReference>
<comment type="caution">
    <text evidence="5">The sequence shown here is derived from an EMBL/GenBank/DDBJ whole genome shotgun (WGS) entry which is preliminary data.</text>
</comment>
<feature type="domain" description="RRM" evidence="4">
    <location>
        <begin position="92"/>
        <end position="169"/>
    </location>
</feature>
<dbReference type="SUPFAM" id="SSF54928">
    <property type="entry name" value="RNA-binding domain, RBD"/>
    <property type="match status" value="1"/>
</dbReference>
<gene>
    <name evidence="5" type="ORF">GOP47_0018825</name>
</gene>
<dbReference type="Pfam" id="PF13865">
    <property type="entry name" value="FoP_duplication"/>
    <property type="match status" value="1"/>
</dbReference>
<dbReference type="GO" id="GO:0003729">
    <property type="term" value="F:mRNA binding"/>
    <property type="evidence" value="ECO:0007669"/>
    <property type="project" value="TreeGrafter"/>
</dbReference>
<name>A0A9D4UDZ3_ADICA</name>
<accession>A0A9D4UDZ3</accession>
<dbReference type="PANTHER" id="PTHR19965">
    <property type="entry name" value="RNA AND EXPORT FACTOR BINDING PROTEIN"/>
    <property type="match status" value="1"/>
</dbReference>
<dbReference type="Pfam" id="PF00076">
    <property type="entry name" value="RRM_1"/>
    <property type="match status" value="1"/>
</dbReference>
<evidence type="ECO:0000259" key="4">
    <source>
        <dbReference type="PROSITE" id="PS50102"/>
    </source>
</evidence>
<dbReference type="PROSITE" id="PS50102">
    <property type="entry name" value="RRM"/>
    <property type="match status" value="1"/>
</dbReference>
<dbReference type="InterPro" id="IPR051229">
    <property type="entry name" value="ALYREF_mRNA_export"/>
</dbReference>
<evidence type="ECO:0000313" key="6">
    <source>
        <dbReference type="Proteomes" id="UP000886520"/>
    </source>
</evidence>
<dbReference type="InterPro" id="IPR025715">
    <property type="entry name" value="FoP_C"/>
</dbReference>
<feature type="compositionally biased region" description="Gly residues" evidence="3">
    <location>
        <begin position="197"/>
        <end position="213"/>
    </location>
</feature>
<dbReference type="SMART" id="SM00360">
    <property type="entry name" value="RRM"/>
    <property type="match status" value="1"/>
</dbReference>
<sequence>MTSLDMALDEIIEMNKQQAEVGGGRGRARGRRGRGGLRRGLYRGALRVRRPMQFQLPKSFLRRGSVDNGWRRDVLEDIVGPSVRSVGIETGTKLYLSNLDYGVSNEDIKELFSEVGDLRRCGIHYDRSGRSKGTAEVVYARRQDAVIALKRYNNVLLDGKPLKIELIGTNLIPSLARGRGPSTFGRGQRMVVMSGGVNRGRGRGGGTGRGRGFGSRRFRGQGRGRGRRVTASTDRKPPTAEQLNADLDKYHQEAMQTS</sequence>
<organism evidence="5 6">
    <name type="scientific">Adiantum capillus-veneris</name>
    <name type="common">Maidenhair fern</name>
    <dbReference type="NCBI Taxonomy" id="13818"/>
    <lineage>
        <taxon>Eukaryota</taxon>
        <taxon>Viridiplantae</taxon>
        <taxon>Streptophyta</taxon>
        <taxon>Embryophyta</taxon>
        <taxon>Tracheophyta</taxon>
        <taxon>Polypodiopsida</taxon>
        <taxon>Polypodiidae</taxon>
        <taxon>Polypodiales</taxon>
        <taxon>Pteridineae</taxon>
        <taxon>Pteridaceae</taxon>
        <taxon>Vittarioideae</taxon>
        <taxon>Adiantum</taxon>
    </lineage>
</organism>
<dbReference type="PANTHER" id="PTHR19965:SF35">
    <property type="entry name" value="RNA ANNEALING PROTEIN YRA1"/>
    <property type="match status" value="1"/>
</dbReference>
<dbReference type="Proteomes" id="UP000886520">
    <property type="component" value="Chromosome 18"/>
</dbReference>
<reference evidence="5" key="1">
    <citation type="submission" date="2021-01" db="EMBL/GenBank/DDBJ databases">
        <title>Adiantum capillus-veneris genome.</title>
        <authorList>
            <person name="Fang Y."/>
            <person name="Liao Q."/>
        </authorList>
    </citation>
    <scope>NUCLEOTIDE SEQUENCE</scope>
    <source>
        <strain evidence="5">H3</strain>
        <tissue evidence="5">Leaf</tissue>
    </source>
</reference>
<dbReference type="InterPro" id="IPR035979">
    <property type="entry name" value="RBD_domain_sf"/>
</dbReference>
<evidence type="ECO:0000256" key="2">
    <source>
        <dbReference type="PROSITE-ProRule" id="PRU00176"/>
    </source>
</evidence>
<keyword evidence="1 2" id="KW-0694">RNA-binding</keyword>
<evidence type="ECO:0000256" key="1">
    <source>
        <dbReference type="ARBA" id="ARBA00022884"/>
    </source>
</evidence>